<evidence type="ECO:0000313" key="1">
    <source>
        <dbReference type="EMBL" id="KAI4559767.1"/>
    </source>
</evidence>
<gene>
    <name evidence="1" type="ORF">MJG53_018293</name>
</gene>
<sequence>MSPASTCSVPNSTTGSGPGMVRSGDPDEVTRNQGAYSRADGATHAVVPRARGAPQLGQAVVIQVRGSPEGPVCHPREHYLTLWNRKGFVRLALRHGASLVPVYSFGENDIFRVKAFAPDSWQHHLQEVPGHFSLHLLPRLFSAKSWGLVPLARPITTVAQRSCDLSGINISGVRGSCMTLEASSDGATSEVSKPEKDMEPDAEALESENRVLRRAPWAGHRSGLAPRGNDDGVLSFPVGEQPPYTHTQWPRSQIERESVHEIDAGETALAEGLRKHFCSQLVRDSTRGIKVARLTRDNQLGPQGLKKFRLITKQNKGARRAGPGARLSALPPPRASGVFSKLPGEAVWKAGGDLARLPPAVALLAARQEKPSQEWPPYWPSETARARAVLTLCTRPFRIPLRGDSTWRYLGIDAFSSDGAQRQSQLLWHLQLQSPFQPQHRSLGARAGQGYTEQYLLEADN</sequence>
<reference evidence="1" key="1">
    <citation type="submission" date="2022-03" db="EMBL/GenBank/DDBJ databases">
        <title>Genomic analyses of argali, domestic sheep and their hybrids provide insights into chromosomal evolution, heterosis and genetic basis of agronomic traits.</title>
        <authorList>
            <person name="Li M."/>
        </authorList>
    </citation>
    <scope>NUCLEOTIDE SEQUENCE</scope>
    <source>
        <strain evidence="1">F1 hybrid</strain>
    </source>
</reference>
<proteinExistence type="predicted"/>
<accession>A0ACB9U682</accession>
<dbReference type="Proteomes" id="UP001057279">
    <property type="component" value="Linkage Group LG23"/>
</dbReference>
<organism evidence="1 2">
    <name type="scientific">Ovis ammon polii x Ovis aries</name>
    <dbReference type="NCBI Taxonomy" id="2918886"/>
    <lineage>
        <taxon>Eukaryota</taxon>
        <taxon>Metazoa</taxon>
        <taxon>Chordata</taxon>
        <taxon>Craniata</taxon>
        <taxon>Vertebrata</taxon>
        <taxon>Euteleostomi</taxon>
        <taxon>Mammalia</taxon>
        <taxon>Eutheria</taxon>
        <taxon>Laurasiatheria</taxon>
        <taxon>Artiodactyla</taxon>
        <taxon>Ruminantia</taxon>
        <taxon>Pecora</taxon>
        <taxon>Bovidae</taxon>
        <taxon>Caprinae</taxon>
        <taxon>Ovis</taxon>
    </lineage>
</organism>
<dbReference type="EMBL" id="CM043048">
    <property type="protein sequence ID" value="KAI4559767.1"/>
    <property type="molecule type" value="Genomic_DNA"/>
</dbReference>
<protein>
    <submittedName>
        <fullName evidence="1">Uncharacterized protein</fullName>
    </submittedName>
</protein>
<comment type="caution">
    <text evidence="1">The sequence shown here is derived from an EMBL/GenBank/DDBJ whole genome shotgun (WGS) entry which is preliminary data.</text>
</comment>
<name>A0ACB9U682_9CETA</name>
<evidence type="ECO:0000313" key="2">
    <source>
        <dbReference type="Proteomes" id="UP001057279"/>
    </source>
</evidence>
<keyword evidence="2" id="KW-1185">Reference proteome</keyword>